<proteinExistence type="predicted"/>
<evidence type="ECO:0000313" key="3">
    <source>
        <dbReference type="Proteomes" id="UP000834106"/>
    </source>
</evidence>
<evidence type="ECO:0000256" key="1">
    <source>
        <dbReference type="ARBA" id="ARBA00022821"/>
    </source>
</evidence>
<dbReference type="Proteomes" id="UP000834106">
    <property type="component" value="Chromosome 6"/>
</dbReference>
<dbReference type="AlphaFoldDB" id="A0AAD1Z4R7"/>
<dbReference type="EMBL" id="OU503041">
    <property type="protein sequence ID" value="CAI9762884.1"/>
    <property type="molecule type" value="Genomic_DNA"/>
</dbReference>
<evidence type="ECO:0000313" key="2">
    <source>
        <dbReference type="EMBL" id="CAI9762884.1"/>
    </source>
</evidence>
<accession>A0AAD1Z4R7</accession>
<dbReference type="SUPFAM" id="SSF52047">
    <property type="entry name" value="RNI-like"/>
    <property type="match status" value="1"/>
</dbReference>
<dbReference type="Gene3D" id="3.80.10.10">
    <property type="entry name" value="Ribonuclease Inhibitor"/>
    <property type="match status" value="2"/>
</dbReference>
<name>A0AAD1Z4R7_9LAMI</name>
<dbReference type="PANTHER" id="PTHR36766:SF70">
    <property type="entry name" value="DISEASE RESISTANCE PROTEIN RGA4"/>
    <property type="match status" value="1"/>
</dbReference>
<organism evidence="2 3">
    <name type="scientific">Fraxinus pennsylvanica</name>
    <dbReference type="NCBI Taxonomy" id="56036"/>
    <lineage>
        <taxon>Eukaryota</taxon>
        <taxon>Viridiplantae</taxon>
        <taxon>Streptophyta</taxon>
        <taxon>Embryophyta</taxon>
        <taxon>Tracheophyta</taxon>
        <taxon>Spermatophyta</taxon>
        <taxon>Magnoliopsida</taxon>
        <taxon>eudicotyledons</taxon>
        <taxon>Gunneridae</taxon>
        <taxon>Pentapetalae</taxon>
        <taxon>asterids</taxon>
        <taxon>lamiids</taxon>
        <taxon>Lamiales</taxon>
        <taxon>Oleaceae</taxon>
        <taxon>Oleeae</taxon>
        <taxon>Fraxinus</taxon>
    </lineage>
</organism>
<reference evidence="2" key="1">
    <citation type="submission" date="2023-05" db="EMBL/GenBank/DDBJ databases">
        <authorList>
            <person name="Huff M."/>
        </authorList>
    </citation>
    <scope>NUCLEOTIDE SEQUENCE</scope>
</reference>
<keyword evidence="1" id="KW-0611">Plant defense</keyword>
<dbReference type="InterPro" id="IPR032675">
    <property type="entry name" value="LRR_dom_sf"/>
</dbReference>
<dbReference type="GO" id="GO:0006952">
    <property type="term" value="P:defense response"/>
    <property type="evidence" value="ECO:0007669"/>
    <property type="project" value="UniProtKB-KW"/>
</dbReference>
<gene>
    <name evidence="2" type="ORF">FPE_LOCUS10314</name>
</gene>
<keyword evidence="3" id="KW-1185">Reference proteome</keyword>
<protein>
    <submittedName>
        <fullName evidence="2">Uncharacterized protein</fullName>
    </submittedName>
</protein>
<sequence length="194" mass="22124">MIESNRCLEYLYVTGCDKLVSFPIDLGELPCISKLHVYNCPELRSLPKGIGHLSNLTELAIGGLSESINFNSFQAALDGIQQSKSLSYLYLYGWEHWDSLPYQLQRLTSLKILELKGFGIEALPEWLGGLPSLRSLELYDLKKLRHMQRLTKLECLIVRDCPLFEERCRQERGPDSEWSKILHIADIHGVGPGY</sequence>
<dbReference type="PANTHER" id="PTHR36766">
    <property type="entry name" value="PLANT BROAD-SPECTRUM MILDEW RESISTANCE PROTEIN RPW8"/>
    <property type="match status" value="1"/>
</dbReference>